<dbReference type="PANTHER" id="PTHR42709">
    <property type="entry name" value="ALKALINE PHOSPHATASE LIKE PROTEIN"/>
    <property type="match status" value="1"/>
</dbReference>
<sequence>MLLENIIPPIPSEVIMPLAGFTIAEGKLSFIGVILSGVVGSILGALPWYYLGKNWGEKKLRKWIEWRGQWLTLSVEDLERSQEWFNRYGNWVVLLGRVIPGIRTYISIPAGLENMQLFSFLVYSTVGTTLWISFLTIIGYWLGDNYTLVKQFLSPISTLVIVILLITFCIWFYTRKKR</sequence>
<dbReference type="AlphaFoldDB" id="U7QGU2"/>
<evidence type="ECO:0000256" key="3">
    <source>
        <dbReference type="ARBA" id="ARBA00022475"/>
    </source>
</evidence>
<dbReference type="GO" id="GO:0005886">
    <property type="term" value="C:plasma membrane"/>
    <property type="evidence" value="ECO:0007669"/>
    <property type="project" value="UniProtKB-SubCell"/>
</dbReference>
<comment type="caution">
    <text evidence="9">The sequence shown here is derived from an EMBL/GenBank/DDBJ whole genome shotgun (WGS) entry which is preliminary data.</text>
</comment>
<dbReference type="InterPro" id="IPR032816">
    <property type="entry name" value="VTT_dom"/>
</dbReference>
<comment type="similarity">
    <text evidence="2">Belongs to the DedA family.</text>
</comment>
<organism evidence="9 10">
    <name type="scientific">Lyngbya aestuarii BL J</name>
    <dbReference type="NCBI Taxonomy" id="1348334"/>
    <lineage>
        <taxon>Bacteria</taxon>
        <taxon>Bacillati</taxon>
        <taxon>Cyanobacteriota</taxon>
        <taxon>Cyanophyceae</taxon>
        <taxon>Oscillatoriophycideae</taxon>
        <taxon>Oscillatoriales</taxon>
        <taxon>Microcoleaceae</taxon>
        <taxon>Lyngbya</taxon>
    </lineage>
</organism>
<evidence type="ECO:0000256" key="2">
    <source>
        <dbReference type="ARBA" id="ARBA00010792"/>
    </source>
</evidence>
<dbReference type="PATRIC" id="fig|1348334.3.peg.4261"/>
<evidence type="ECO:0000313" key="10">
    <source>
        <dbReference type="Proteomes" id="UP000017127"/>
    </source>
</evidence>
<evidence type="ECO:0000256" key="4">
    <source>
        <dbReference type="ARBA" id="ARBA00022692"/>
    </source>
</evidence>
<dbReference type="PANTHER" id="PTHR42709:SF6">
    <property type="entry name" value="UNDECAPRENYL PHOSPHATE TRANSPORTER A"/>
    <property type="match status" value="1"/>
</dbReference>
<dbReference type="InterPro" id="IPR051311">
    <property type="entry name" value="DedA_domain"/>
</dbReference>
<reference evidence="9 10" key="1">
    <citation type="journal article" date="2013" name="Front. Microbiol.">
        <title>Comparative genomic analyses of the cyanobacterium, Lyngbya aestuarii BL J, a powerful hydrogen producer.</title>
        <authorList>
            <person name="Kothari A."/>
            <person name="Vaughn M."/>
            <person name="Garcia-Pichel F."/>
        </authorList>
    </citation>
    <scope>NUCLEOTIDE SEQUENCE [LARGE SCALE GENOMIC DNA]</scope>
    <source>
        <strain evidence="9 10">BL J</strain>
    </source>
</reference>
<evidence type="ECO:0000259" key="8">
    <source>
        <dbReference type="Pfam" id="PF09335"/>
    </source>
</evidence>
<evidence type="ECO:0000313" key="9">
    <source>
        <dbReference type="EMBL" id="ERT05651.1"/>
    </source>
</evidence>
<evidence type="ECO:0000256" key="6">
    <source>
        <dbReference type="ARBA" id="ARBA00023136"/>
    </source>
</evidence>
<feature type="domain" description="VTT" evidence="8">
    <location>
        <begin position="10"/>
        <end position="140"/>
    </location>
</feature>
<proteinExistence type="inferred from homology"/>
<dbReference type="EMBL" id="AUZM01000052">
    <property type="protein sequence ID" value="ERT05651.1"/>
    <property type="molecule type" value="Genomic_DNA"/>
</dbReference>
<evidence type="ECO:0000256" key="5">
    <source>
        <dbReference type="ARBA" id="ARBA00022989"/>
    </source>
</evidence>
<comment type="subcellular location">
    <subcellularLocation>
        <location evidence="1">Cell membrane</location>
        <topology evidence="1">Multi-pass membrane protein</topology>
    </subcellularLocation>
</comment>
<feature type="transmembrane region" description="Helical" evidence="7">
    <location>
        <begin position="120"/>
        <end position="142"/>
    </location>
</feature>
<gene>
    <name evidence="9" type="ORF">M595_4406</name>
</gene>
<feature type="transmembrane region" description="Helical" evidence="7">
    <location>
        <begin position="154"/>
        <end position="173"/>
    </location>
</feature>
<accession>U7QGU2</accession>
<keyword evidence="3" id="KW-1003">Cell membrane</keyword>
<keyword evidence="4 7" id="KW-0812">Transmembrane</keyword>
<evidence type="ECO:0000256" key="1">
    <source>
        <dbReference type="ARBA" id="ARBA00004651"/>
    </source>
</evidence>
<keyword evidence="5 7" id="KW-1133">Transmembrane helix</keyword>
<keyword evidence="10" id="KW-1185">Reference proteome</keyword>
<name>U7QGU2_9CYAN</name>
<feature type="transmembrane region" description="Helical" evidence="7">
    <location>
        <begin position="28"/>
        <end position="51"/>
    </location>
</feature>
<keyword evidence="6 7" id="KW-0472">Membrane</keyword>
<dbReference type="Proteomes" id="UP000017127">
    <property type="component" value="Unassembled WGS sequence"/>
</dbReference>
<dbReference type="Pfam" id="PF09335">
    <property type="entry name" value="VTT_dom"/>
    <property type="match status" value="1"/>
</dbReference>
<protein>
    <recommendedName>
        <fullName evidence="8">VTT domain-containing protein</fullName>
    </recommendedName>
</protein>
<evidence type="ECO:0000256" key="7">
    <source>
        <dbReference type="SAM" id="Phobius"/>
    </source>
</evidence>